<dbReference type="SMART" id="SM00091">
    <property type="entry name" value="PAS"/>
    <property type="match status" value="2"/>
</dbReference>
<dbReference type="PROSITE" id="PS50887">
    <property type="entry name" value="GGDEF"/>
    <property type="match status" value="1"/>
</dbReference>
<dbReference type="RefSeq" id="WP_377344719.1">
    <property type="nucleotide sequence ID" value="NZ_JBHLTP010000002.1"/>
</dbReference>
<evidence type="ECO:0000259" key="1">
    <source>
        <dbReference type="PROSITE" id="PS50112"/>
    </source>
</evidence>
<sequence>MSQPASGLTPLRHYWLLKHVSDAVFFVDEDGRIVDRNVSAIRLAEKSFTNFEYIHSFLSYNSFNQLKAHNQKKKSLDLRNGRMFLYIQCLKLTNSNMGAAYCVLLQQVSKLERSHDDIHNLSTVSQEAVVLHNYSHIVECDETFARMFGYSFEELRHISLYDLVSPRQKHYLMKKLSETPDAPYELEGVKKDGSPLYVEIMAQPFSSETEAIRAAILRDVTETVQHRKQVEFLAYYDKLTDLPNRAYFMQTLQQAIMEASHNCQQLAVYFMDIDYFKQINDTMGYEFGDKLLALCAERLRFLLDEYTFIARMGGDEFLILQRNIQSKQEAERFARKIIGTFKDPVYIGDTELYTTVSIGISYFPEDGRDEQELIQHADSAMNVIKKNNRNNYKVFESSISKDFKAMLKMETDLRKALQDNQFELHYQPQKDLMSGNCVGLEALLRWNHPDMGYVSPATFIPIAEKTSLILEIGQWVLKEACRQNKEWQYQGYSPVVVAVNLSAKQFHQPDLVEQVEAILEKTRLSPRYLELEITESMAMSHEEDILQTLYELRNLGVHVSIDDFGTGYSSLKYLSRFPVSKLKIDKAFIHDAHKHNEAIVKSIINMSHSLNMKVIAEGVETREQFTFLKQELCDEMQGFYYHKPLPATHLEQVLSKLH</sequence>
<protein>
    <submittedName>
        <fullName evidence="4">EAL domain-containing protein</fullName>
    </submittedName>
</protein>
<accession>A0ABV6LIH3</accession>
<dbReference type="CDD" id="cd01949">
    <property type="entry name" value="GGDEF"/>
    <property type="match status" value="1"/>
</dbReference>
<dbReference type="SMART" id="SM00052">
    <property type="entry name" value="EAL"/>
    <property type="match status" value="1"/>
</dbReference>
<evidence type="ECO:0000313" key="4">
    <source>
        <dbReference type="EMBL" id="MFC0522195.1"/>
    </source>
</evidence>
<dbReference type="InterPro" id="IPR035965">
    <property type="entry name" value="PAS-like_dom_sf"/>
</dbReference>
<feature type="domain" description="GGDEF" evidence="3">
    <location>
        <begin position="264"/>
        <end position="397"/>
    </location>
</feature>
<dbReference type="PROSITE" id="PS50883">
    <property type="entry name" value="EAL"/>
    <property type="match status" value="1"/>
</dbReference>
<dbReference type="Pfam" id="PF13426">
    <property type="entry name" value="PAS_9"/>
    <property type="match status" value="1"/>
</dbReference>
<dbReference type="InterPro" id="IPR000014">
    <property type="entry name" value="PAS"/>
</dbReference>
<dbReference type="EMBL" id="JBHLTP010000002">
    <property type="protein sequence ID" value="MFC0522195.1"/>
    <property type="molecule type" value="Genomic_DNA"/>
</dbReference>
<name>A0ABV6LIH3_9BACI</name>
<dbReference type="CDD" id="cd01948">
    <property type="entry name" value="EAL"/>
    <property type="match status" value="1"/>
</dbReference>
<gene>
    <name evidence="4" type="ORF">ACFFGV_01145</name>
</gene>
<proteinExistence type="predicted"/>
<dbReference type="NCBIfam" id="TIGR00229">
    <property type="entry name" value="sensory_box"/>
    <property type="match status" value="1"/>
</dbReference>
<feature type="domain" description="PAS" evidence="1">
    <location>
        <begin position="121"/>
        <end position="183"/>
    </location>
</feature>
<dbReference type="PANTHER" id="PTHR44757:SF2">
    <property type="entry name" value="BIOFILM ARCHITECTURE MAINTENANCE PROTEIN MBAA"/>
    <property type="match status" value="1"/>
</dbReference>
<evidence type="ECO:0000259" key="2">
    <source>
        <dbReference type="PROSITE" id="PS50883"/>
    </source>
</evidence>
<organism evidence="4 5">
    <name type="scientific">Pontibacillus salicampi</name>
    <dbReference type="NCBI Taxonomy" id="1449801"/>
    <lineage>
        <taxon>Bacteria</taxon>
        <taxon>Bacillati</taxon>
        <taxon>Bacillota</taxon>
        <taxon>Bacilli</taxon>
        <taxon>Bacillales</taxon>
        <taxon>Bacillaceae</taxon>
        <taxon>Pontibacillus</taxon>
    </lineage>
</organism>
<dbReference type="InterPro" id="IPR029787">
    <property type="entry name" value="Nucleotide_cyclase"/>
</dbReference>
<dbReference type="InterPro" id="IPR035919">
    <property type="entry name" value="EAL_sf"/>
</dbReference>
<dbReference type="Pfam" id="PF00990">
    <property type="entry name" value="GGDEF"/>
    <property type="match status" value="1"/>
</dbReference>
<dbReference type="InterPro" id="IPR052155">
    <property type="entry name" value="Biofilm_reg_signaling"/>
</dbReference>
<dbReference type="Proteomes" id="UP001589836">
    <property type="component" value="Unassembled WGS sequence"/>
</dbReference>
<dbReference type="Gene3D" id="3.30.70.270">
    <property type="match status" value="1"/>
</dbReference>
<dbReference type="SUPFAM" id="SSF55073">
    <property type="entry name" value="Nucleotide cyclase"/>
    <property type="match status" value="1"/>
</dbReference>
<dbReference type="Pfam" id="PF00563">
    <property type="entry name" value="EAL"/>
    <property type="match status" value="1"/>
</dbReference>
<comment type="caution">
    <text evidence="4">The sequence shown here is derived from an EMBL/GenBank/DDBJ whole genome shotgun (WGS) entry which is preliminary data.</text>
</comment>
<dbReference type="Gene3D" id="3.30.450.20">
    <property type="entry name" value="PAS domain"/>
    <property type="match status" value="1"/>
</dbReference>
<dbReference type="InterPro" id="IPR001633">
    <property type="entry name" value="EAL_dom"/>
</dbReference>
<keyword evidence="5" id="KW-1185">Reference proteome</keyword>
<dbReference type="InterPro" id="IPR043128">
    <property type="entry name" value="Rev_trsase/Diguanyl_cyclase"/>
</dbReference>
<dbReference type="PROSITE" id="PS50112">
    <property type="entry name" value="PAS"/>
    <property type="match status" value="1"/>
</dbReference>
<dbReference type="InterPro" id="IPR000160">
    <property type="entry name" value="GGDEF_dom"/>
</dbReference>
<reference evidence="4 5" key="1">
    <citation type="submission" date="2024-09" db="EMBL/GenBank/DDBJ databases">
        <authorList>
            <person name="Sun Q."/>
            <person name="Mori K."/>
        </authorList>
    </citation>
    <scope>NUCLEOTIDE SEQUENCE [LARGE SCALE GENOMIC DNA]</scope>
    <source>
        <strain evidence="4 5">NCAIM B.02529</strain>
    </source>
</reference>
<evidence type="ECO:0000259" key="3">
    <source>
        <dbReference type="PROSITE" id="PS50887"/>
    </source>
</evidence>
<dbReference type="NCBIfam" id="TIGR00254">
    <property type="entry name" value="GGDEF"/>
    <property type="match status" value="1"/>
</dbReference>
<feature type="domain" description="EAL" evidence="2">
    <location>
        <begin position="406"/>
        <end position="658"/>
    </location>
</feature>
<dbReference type="SUPFAM" id="SSF141868">
    <property type="entry name" value="EAL domain-like"/>
    <property type="match status" value="1"/>
</dbReference>
<dbReference type="CDD" id="cd00130">
    <property type="entry name" value="PAS"/>
    <property type="match status" value="1"/>
</dbReference>
<dbReference type="SUPFAM" id="SSF55785">
    <property type="entry name" value="PYP-like sensor domain (PAS domain)"/>
    <property type="match status" value="1"/>
</dbReference>
<evidence type="ECO:0000313" key="5">
    <source>
        <dbReference type="Proteomes" id="UP001589836"/>
    </source>
</evidence>
<dbReference type="Gene3D" id="3.20.20.450">
    <property type="entry name" value="EAL domain"/>
    <property type="match status" value="1"/>
</dbReference>
<dbReference type="PANTHER" id="PTHR44757">
    <property type="entry name" value="DIGUANYLATE CYCLASE DGCP"/>
    <property type="match status" value="1"/>
</dbReference>
<dbReference type="SMART" id="SM00267">
    <property type="entry name" value="GGDEF"/>
    <property type="match status" value="1"/>
</dbReference>